<comment type="subcellular location">
    <subcellularLocation>
        <location evidence="8">Cytoplasm</location>
    </subcellularLocation>
</comment>
<feature type="binding site" evidence="8">
    <location>
        <position position="646"/>
    </location>
    <ligand>
        <name>ATP</name>
        <dbReference type="ChEBI" id="CHEBI:30616"/>
    </ligand>
</feature>
<dbReference type="GO" id="GO:0006429">
    <property type="term" value="P:leucyl-tRNA aminoacylation"/>
    <property type="evidence" value="ECO:0007669"/>
    <property type="project" value="UniProtKB-UniRule"/>
</dbReference>
<dbReference type="Proteomes" id="UP000000346">
    <property type="component" value="Chromosome"/>
</dbReference>
<feature type="short sequence motif" description="'KMSKS' region" evidence="8">
    <location>
        <begin position="643"/>
        <end position="647"/>
    </location>
</feature>
<dbReference type="Gene3D" id="1.10.730.10">
    <property type="entry name" value="Isoleucyl-tRNA Synthetase, Domain 1"/>
    <property type="match status" value="1"/>
</dbReference>
<evidence type="ECO:0000256" key="6">
    <source>
        <dbReference type="ARBA" id="ARBA00022917"/>
    </source>
</evidence>
<dbReference type="InterPro" id="IPR002300">
    <property type="entry name" value="aa-tRNA-synth_Ia"/>
</dbReference>
<keyword evidence="2 8" id="KW-0963">Cytoplasm</keyword>
<name>D9Q2L5_ACIS3</name>
<dbReference type="InterPro" id="IPR009080">
    <property type="entry name" value="tRNAsynth_Ia_anticodon-bd"/>
</dbReference>
<evidence type="ECO:0000256" key="3">
    <source>
        <dbReference type="ARBA" id="ARBA00022598"/>
    </source>
</evidence>
<comment type="similarity">
    <text evidence="1 8">Belongs to the class-I aminoacyl-tRNA synthetase family.</text>
</comment>
<dbReference type="KEGG" id="asc:ASAC_1148"/>
<dbReference type="GO" id="GO:0004823">
    <property type="term" value="F:leucine-tRNA ligase activity"/>
    <property type="evidence" value="ECO:0007669"/>
    <property type="project" value="UniProtKB-UniRule"/>
</dbReference>
<organism evidence="12 13">
    <name type="scientific">Acidilobus saccharovorans (strain DSM 16705 / JCM 18335 / VKM B-2471 / 345-15)</name>
    <dbReference type="NCBI Taxonomy" id="666510"/>
    <lineage>
        <taxon>Archaea</taxon>
        <taxon>Thermoproteota</taxon>
        <taxon>Thermoprotei</taxon>
        <taxon>Acidilobales</taxon>
        <taxon>Acidilobaceae</taxon>
        <taxon>Acidilobus</taxon>
    </lineage>
</organism>
<dbReference type="Gene3D" id="3.30.2320.20">
    <property type="entry name" value="Class I aminoacyl-tRNA synthetases (RS)"/>
    <property type="match status" value="1"/>
</dbReference>
<dbReference type="NCBIfam" id="NF008957">
    <property type="entry name" value="PRK12300.1"/>
    <property type="match status" value="1"/>
</dbReference>
<evidence type="ECO:0000256" key="2">
    <source>
        <dbReference type="ARBA" id="ARBA00022490"/>
    </source>
</evidence>
<dbReference type="Pfam" id="PF00133">
    <property type="entry name" value="tRNA-synt_1"/>
    <property type="match status" value="1"/>
</dbReference>
<dbReference type="STRING" id="666510.ASAC_1148"/>
<dbReference type="PANTHER" id="PTHR45794">
    <property type="entry name" value="LEUCYL-TRNA SYNTHETASE"/>
    <property type="match status" value="1"/>
</dbReference>
<keyword evidence="13" id="KW-1185">Reference proteome</keyword>
<dbReference type="HOGENOM" id="CLU_004174_0_0_2"/>
<evidence type="ECO:0000256" key="4">
    <source>
        <dbReference type="ARBA" id="ARBA00022741"/>
    </source>
</evidence>
<dbReference type="SUPFAM" id="SSF47323">
    <property type="entry name" value="Anticodon-binding domain of a subclass of class I aminoacyl-tRNA synthetases"/>
    <property type="match status" value="1"/>
</dbReference>
<dbReference type="InterPro" id="IPR004493">
    <property type="entry name" value="Leu-tRNA-synth_Ia_arc/euk"/>
</dbReference>
<feature type="domain" description="Methionyl/Valyl/Leucyl/Isoleucyl-tRNA synthetase anticodon-binding" evidence="11">
    <location>
        <begin position="718"/>
        <end position="837"/>
    </location>
</feature>
<gene>
    <name evidence="8" type="primary">leuS</name>
    <name evidence="12" type="ordered locus">ASAC_1148</name>
</gene>
<dbReference type="SUPFAM" id="SSF50677">
    <property type="entry name" value="ValRS/IleRS/LeuRS editing domain"/>
    <property type="match status" value="1"/>
</dbReference>
<dbReference type="GO" id="GO:0005524">
    <property type="term" value="F:ATP binding"/>
    <property type="evidence" value="ECO:0007669"/>
    <property type="project" value="UniProtKB-UniRule"/>
</dbReference>
<dbReference type="AlphaFoldDB" id="D9Q2L5"/>
<dbReference type="HAMAP" id="MF_00049_A">
    <property type="entry name" value="Leu_tRNA_synth_A"/>
    <property type="match status" value="1"/>
</dbReference>
<evidence type="ECO:0000256" key="5">
    <source>
        <dbReference type="ARBA" id="ARBA00022840"/>
    </source>
</evidence>
<evidence type="ECO:0000313" key="12">
    <source>
        <dbReference type="EMBL" id="ADL19553.1"/>
    </source>
</evidence>
<dbReference type="SUPFAM" id="SSF52374">
    <property type="entry name" value="Nucleotidylyl transferase"/>
    <property type="match status" value="1"/>
</dbReference>
<feature type="short sequence motif" description="'HIGH' region" evidence="8">
    <location>
        <begin position="48"/>
        <end position="58"/>
    </location>
</feature>
<dbReference type="GO" id="GO:0005737">
    <property type="term" value="C:cytoplasm"/>
    <property type="evidence" value="ECO:0007669"/>
    <property type="project" value="UniProtKB-SubCell"/>
</dbReference>
<protein>
    <recommendedName>
        <fullName evidence="8">Leucine--tRNA ligase</fullName>
        <ecNumber evidence="8">6.1.1.4</ecNumber>
    </recommendedName>
    <alternativeName>
        <fullName evidence="8">Leucyl-tRNA synthetase</fullName>
        <shortName evidence="8">LeuRS</shortName>
    </alternativeName>
</protein>
<dbReference type="PANTHER" id="PTHR45794:SF1">
    <property type="entry name" value="LEUCINE--TRNA LIGASE, CYTOPLASMIC"/>
    <property type="match status" value="1"/>
</dbReference>
<sequence>MTLITNVRAAERLKSIEDKWQAEWSRAKVYEANVNPSKPKFFVTFPFPYMNGLPHLGSAFTILRVDITARYKRMRGYNVLFPQGWHATGGPIVAAARRLSEGDAKILNELKSMGVSESMIPQFKDPATWVRYFTQEWKKDLMRYGLSIDWRREFFTTSLNPYFSKFVEWQYLKLRDLGYIRKGEHPVVWCPHEKKVVGDHDRPDEYVGIGPVEATIVLFKQVDGDAYLATLTYRPETIFGVTNLWVNPASEYALAEVDGRRVILNEYMAEELADQRHEVKIIGRVSARELIGVKVIVPLTNAVVPVLPATFVVPDEGTGLVMSVPAHAPYDYVALMDLKKMNEDALREYGIDPSEVRSIRVKKIIETPGLKGIPAESIVSKLGAKSQEDRDLLEKATKDLYSREYYMGVMKGEVGSYEGLKVIEARPAIESELVKLGHAIKVYTLPSKVYCRCGARTHVKFVENQWFLTYSDEGWKLRTKKLLSNMNIYPPHLKSDFMQLVDWLKDWACTHQNELGTPLPWDKDWVIESLSDSTIYMAYYTIDYLLQGKVNPEQLKPEFFDYVFLGKGSAEEVSKSTGLPLELIEAARREFTYWYPVDLRISGKDLMQNHLLFFMYHHAAIFDESLWPRGIGINGWVLINGAKMSKSTGNFITLRQMLNEAGADATRIAEVLAGADGGLDDANFTLRDVDTALSDLVDWLDFVKDNYGKGRDERLAIDDWFESTLNSTVKRVTESMEQLKFKTAFTLAFYELQNKFRWYLKRAGTPNRDLLKKYIEYVTLMLAPFAPHTAEEAWHVTGHTTFVVTEKWPEYDERLIRDDVETAERIVEVLLNDIRDIVGLLGAAKSVTVTVATEWKYAVLSDLKRAVDAGKPLKEAVKDVMGKDYGVPRQELSKVLQSVLRSPEVLELLVSRDVELKALAEARDFLSRELGGIEIRIEKEEEGTSPRKSNALPGKPAIYVSK</sequence>
<comment type="catalytic activity">
    <reaction evidence="8">
        <text>tRNA(Leu) + L-leucine + ATP = L-leucyl-tRNA(Leu) + AMP + diphosphate</text>
        <dbReference type="Rhea" id="RHEA:11688"/>
        <dbReference type="Rhea" id="RHEA-COMP:9613"/>
        <dbReference type="Rhea" id="RHEA-COMP:9622"/>
        <dbReference type="ChEBI" id="CHEBI:30616"/>
        <dbReference type="ChEBI" id="CHEBI:33019"/>
        <dbReference type="ChEBI" id="CHEBI:57427"/>
        <dbReference type="ChEBI" id="CHEBI:78442"/>
        <dbReference type="ChEBI" id="CHEBI:78494"/>
        <dbReference type="ChEBI" id="CHEBI:456215"/>
        <dbReference type="EC" id="6.1.1.4"/>
    </reaction>
</comment>
<dbReference type="Gene3D" id="3.90.740.10">
    <property type="entry name" value="Valyl/Leucyl/Isoleucyl-tRNA synthetase, editing domain"/>
    <property type="match status" value="1"/>
</dbReference>
<evidence type="ECO:0000259" key="10">
    <source>
        <dbReference type="Pfam" id="PF00133"/>
    </source>
</evidence>
<evidence type="ECO:0000313" key="13">
    <source>
        <dbReference type="Proteomes" id="UP000000346"/>
    </source>
</evidence>
<evidence type="ECO:0000256" key="8">
    <source>
        <dbReference type="HAMAP-Rule" id="MF_00049"/>
    </source>
</evidence>
<dbReference type="InterPro" id="IPR014729">
    <property type="entry name" value="Rossmann-like_a/b/a_fold"/>
</dbReference>
<keyword evidence="4 8" id="KW-0547">Nucleotide-binding</keyword>
<dbReference type="EMBL" id="CP001742">
    <property type="protein sequence ID" value="ADL19553.1"/>
    <property type="molecule type" value="Genomic_DNA"/>
</dbReference>
<keyword evidence="6 8" id="KW-0648">Protein biosynthesis</keyword>
<dbReference type="Gene3D" id="3.40.50.620">
    <property type="entry name" value="HUPs"/>
    <property type="match status" value="1"/>
</dbReference>
<feature type="domain" description="Aminoacyl-tRNA synthetase class Ia" evidence="10">
    <location>
        <begin position="20"/>
        <end position="669"/>
    </location>
</feature>
<dbReference type="InParanoid" id="D9Q2L5"/>
<dbReference type="eggNOG" id="arCOG00809">
    <property type="taxonomic scope" value="Archaea"/>
</dbReference>
<dbReference type="InterPro" id="IPR020791">
    <property type="entry name" value="Leu-tRNA-lgase_arc"/>
</dbReference>
<evidence type="ECO:0000256" key="9">
    <source>
        <dbReference type="SAM" id="MobiDB-lite"/>
    </source>
</evidence>
<dbReference type="Gene3D" id="1.10.10.720">
    <property type="entry name" value="leucyl-tRNA synthetase"/>
    <property type="match status" value="1"/>
</dbReference>
<keyword evidence="5 8" id="KW-0067">ATP-binding</keyword>
<dbReference type="InterPro" id="IPR013155">
    <property type="entry name" value="M/V/L/I-tRNA-synth_anticd-bd"/>
</dbReference>
<proteinExistence type="inferred from homology"/>
<dbReference type="CDD" id="cd07959">
    <property type="entry name" value="Anticodon_Ia_Leu_AEc"/>
    <property type="match status" value="1"/>
</dbReference>
<dbReference type="EC" id="6.1.1.4" evidence="8"/>
<feature type="region of interest" description="Disordered" evidence="9">
    <location>
        <begin position="939"/>
        <end position="962"/>
    </location>
</feature>
<evidence type="ECO:0000256" key="1">
    <source>
        <dbReference type="ARBA" id="ARBA00005594"/>
    </source>
</evidence>
<dbReference type="GO" id="GO:0002161">
    <property type="term" value="F:aminoacyl-tRNA deacylase activity"/>
    <property type="evidence" value="ECO:0007669"/>
    <property type="project" value="InterPro"/>
</dbReference>
<keyword evidence="3 8" id="KW-0436">Ligase</keyword>
<accession>D9Q2L5</accession>
<dbReference type="FunCoup" id="D9Q2L5">
    <property type="interactions" value="202"/>
</dbReference>
<dbReference type="NCBIfam" id="TIGR00395">
    <property type="entry name" value="leuS_arch"/>
    <property type="match status" value="1"/>
</dbReference>
<dbReference type="Pfam" id="PF08264">
    <property type="entry name" value="Anticodon_1"/>
    <property type="match status" value="1"/>
</dbReference>
<keyword evidence="7 8" id="KW-0030">Aminoacyl-tRNA synthetase</keyword>
<dbReference type="InterPro" id="IPR009008">
    <property type="entry name" value="Val/Leu/Ile-tRNA-synth_edit"/>
</dbReference>
<reference evidence="12 13" key="1">
    <citation type="journal article" date="2010" name="Appl. Environ. Microbiol.">
        <title>The genome sequence of the crenarchaeon Acidilobus saccharovorans supports a new order, Acidilobales, and suggests an important ecological role in terrestrial acidic hot springs.</title>
        <authorList>
            <person name="Mardanov A.V."/>
            <person name="Svetlitchnyi V.A."/>
            <person name="Beletsky A.V."/>
            <person name="Prokofeva M.I."/>
            <person name="Bonch-Osmolovskaya E.A."/>
            <person name="Ravin N.V."/>
            <person name="Skryabin K.G."/>
        </authorList>
    </citation>
    <scope>NUCLEOTIDE SEQUENCE [LARGE SCALE GENOMIC DNA]</scope>
    <source>
        <strain evidence="13">DSM 16705 / JCM 18335 / VKM B-2471 / 345-15</strain>
    </source>
</reference>
<evidence type="ECO:0000259" key="11">
    <source>
        <dbReference type="Pfam" id="PF08264"/>
    </source>
</evidence>
<evidence type="ECO:0000256" key="7">
    <source>
        <dbReference type="ARBA" id="ARBA00023146"/>
    </source>
</evidence>